<dbReference type="Gene3D" id="2.40.50.40">
    <property type="match status" value="1"/>
</dbReference>
<gene>
    <name evidence="6" type="ORF">SAMN04488528_101260</name>
</gene>
<dbReference type="PANTHER" id="PTHR37299">
    <property type="entry name" value="TRANSCRIPTIONAL REGULATOR-RELATED"/>
    <property type="match status" value="1"/>
</dbReference>
<dbReference type="PANTHER" id="PTHR37299:SF1">
    <property type="entry name" value="STAGE 0 SPORULATION PROTEIN A HOMOLOG"/>
    <property type="match status" value="1"/>
</dbReference>
<dbReference type="OrthoDB" id="9809318at2"/>
<dbReference type="STRING" id="84698.SAMN04488528_101260"/>
<dbReference type="InterPro" id="IPR011006">
    <property type="entry name" value="CheY-like_superfamily"/>
</dbReference>
<dbReference type="Proteomes" id="UP000198619">
    <property type="component" value="Unassembled WGS sequence"/>
</dbReference>
<dbReference type="InterPro" id="IPR001789">
    <property type="entry name" value="Sig_transdc_resp-reg_receiver"/>
</dbReference>
<evidence type="ECO:0000256" key="2">
    <source>
        <dbReference type="ARBA" id="ARBA00024867"/>
    </source>
</evidence>
<feature type="modified residue" description="4-aspartylphosphate" evidence="3">
    <location>
        <position position="53"/>
    </location>
</feature>
<dbReference type="PROSITE" id="PS50930">
    <property type="entry name" value="HTH_LYTTR"/>
    <property type="match status" value="1"/>
</dbReference>
<evidence type="ECO:0000259" key="5">
    <source>
        <dbReference type="PROSITE" id="PS50930"/>
    </source>
</evidence>
<dbReference type="Gene3D" id="3.40.50.2300">
    <property type="match status" value="1"/>
</dbReference>
<sequence>MKCILADDEFPSREELKYFIKEFSNLEIVKEFDNGIDVLKYIESYEIDVAFLDISMPGLDGISLAKIVHKMNSEIKIIFITAYKEYAVDAFEIQAFDYFLKPYSEERILSSLQRIEESLKENLKSEVTVDKITVLDNEKMYVINTEEIYYIEANGKQIKVVTKNGEFLSKNKISEITTKLNPDGFYKCHRSYIVNLDKVKEVMPWFNGTFMLRLKDINKEVPVSRGNIKEFRRLLSM</sequence>
<dbReference type="RefSeq" id="WP_090040845.1">
    <property type="nucleotide sequence ID" value="NZ_FOKI01000012.1"/>
</dbReference>
<dbReference type="SUPFAM" id="SSF52172">
    <property type="entry name" value="CheY-like"/>
    <property type="match status" value="1"/>
</dbReference>
<dbReference type="PROSITE" id="PS50110">
    <property type="entry name" value="RESPONSE_REGULATORY"/>
    <property type="match status" value="1"/>
</dbReference>
<evidence type="ECO:0000256" key="1">
    <source>
        <dbReference type="ARBA" id="ARBA00018672"/>
    </source>
</evidence>
<protein>
    <recommendedName>
        <fullName evidence="1">Stage 0 sporulation protein A homolog</fullName>
    </recommendedName>
</protein>
<dbReference type="InterPro" id="IPR046947">
    <property type="entry name" value="LytR-like"/>
</dbReference>
<feature type="domain" description="HTH LytTR-type" evidence="5">
    <location>
        <begin position="132"/>
        <end position="237"/>
    </location>
</feature>
<name>A0A1I0YB72_9CLOT</name>
<dbReference type="CDD" id="cd17532">
    <property type="entry name" value="REC_LytTR_AlgR-like"/>
    <property type="match status" value="1"/>
</dbReference>
<evidence type="ECO:0000259" key="4">
    <source>
        <dbReference type="PROSITE" id="PS50110"/>
    </source>
</evidence>
<dbReference type="SMART" id="SM00448">
    <property type="entry name" value="REC"/>
    <property type="match status" value="1"/>
</dbReference>
<organism evidence="6 7">
    <name type="scientific">Clostridium frigidicarnis</name>
    <dbReference type="NCBI Taxonomy" id="84698"/>
    <lineage>
        <taxon>Bacteria</taxon>
        <taxon>Bacillati</taxon>
        <taxon>Bacillota</taxon>
        <taxon>Clostridia</taxon>
        <taxon>Eubacteriales</taxon>
        <taxon>Clostridiaceae</taxon>
        <taxon>Clostridium</taxon>
    </lineage>
</organism>
<evidence type="ECO:0000313" key="6">
    <source>
        <dbReference type="EMBL" id="SFB10645.1"/>
    </source>
</evidence>
<dbReference type="Pfam" id="PF00072">
    <property type="entry name" value="Response_reg"/>
    <property type="match status" value="1"/>
</dbReference>
<dbReference type="Gene3D" id="2.20.25.10">
    <property type="match status" value="1"/>
</dbReference>
<evidence type="ECO:0000313" key="7">
    <source>
        <dbReference type="Proteomes" id="UP000198619"/>
    </source>
</evidence>
<dbReference type="InterPro" id="IPR007492">
    <property type="entry name" value="LytTR_DNA-bd_dom"/>
</dbReference>
<evidence type="ECO:0000256" key="3">
    <source>
        <dbReference type="PROSITE-ProRule" id="PRU00169"/>
    </source>
</evidence>
<dbReference type="AlphaFoldDB" id="A0A1I0YB72"/>
<dbReference type="EMBL" id="FOKI01000012">
    <property type="protein sequence ID" value="SFB10645.1"/>
    <property type="molecule type" value="Genomic_DNA"/>
</dbReference>
<keyword evidence="3" id="KW-0597">Phosphoprotein</keyword>
<dbReference type="GO" id="GO:0000156">
    <property type="term" value="F:phosphorelay response regulator activity"/>
    <property type="evidence" value="ECO:0007669"/>
    <property type="project" value="InterPro"/>
</dbReference>
<dbReference type="SMART" id="SM00850">
    <property type="entry name" value="LytTR"/>
    <property type="match status" value="1"/>
</dbReference>
<keyword evidence="7" id="KW-1185">Reference proteome</keyword>
<accession>A0A1I0YB72</accession>
<comment type="function">
    <text evidence="2">May play the central regulatory role in sporulation. It may be an element of the effector pathway responsible for the activation of sporulation genes in response to nutritional stress. Spo0A may act in concert with spo0H (a sigma factor) to control the expression of some genes that are critical to the sporulation process.</text>
</comment>
<proteinExistence type="predicted"/>
<feature type="domain" description="Response regulatory" evidence="4">
    <location>
        <begin position="2"/>
        <end position="116"/>
    </location>
</feature>
<reference evidence="6 7" key="1">
    <citation type="submission" date="2016-10" db="EMBL/GenBank/DDBJ databases">
        <authorList>
            <person name="de Groot N.N."/>
        </authorList>
    </citation>
    <scope>NUCLEOTIDE SEQUENCE [LARGE SCALE GENOMIC DNA]</scope>
    <source>
        <strain evidence="6 7">DSM 12271</strain>
    </source>
</reference>
<dbReference type="GO" id="GO:0003677">
    <property type="term" value="F:DNA binding"/>
    <property type="evidence" value="ECO:0007669"/>
    <property type="project" value="InterPro"/>
</dbReference>
<dbReference type="Pfam" id="PF04397">
    <property type="entry name" value="LytTR"/>
    <property type="match status" value="1"/>
</dbReference>